<comment type="subcellular location">
    <subcellularLocation>
        <location evidence="6">Cell membrane</location>
        <topology evidence="6">Peripheral membrane protein</topology>
    </subcellularLocation>
</comment>
<evidence type="ECO:0000256" key="3">
    <source>
        <dbReference type="ARBA" id="ARBA00022781"/>
    </source>
</evidence>
<dbReference type="PANTHER" id="PTHR38682:SF1">
    <property type="entry name" value="V-TYPE ATP SYNTHASE SUBUNIT C"/>
    <property type="match status" value="1"/>
</dbReference>
<dbReference type="KEGG" id="mpd:MCP_2288"/>
<keyword evidence="5 6" id="KW-0066">ATP synthesis</keyword>
<gene>
    <name evidence="7" type="primary">atpC-2</name>
    <name evidence="6" type="synonym">atpC</name>
    <name evidence="7" type="ordered locus">MCP_2288</name>
</gene>
<dbReference type="NCBIfam" id="TIGR02923">
    <property type="entry name" value="AhaC"/>
    <property type="match status" value="1"/>
</dbReference>
<reference evidence="8" key="3">
    <citation type="journal article" date="2011" name="PLoS ONE">
        <title>Genome sequence of a mesophilic hydrogenotrophic methanogen Methanocella paludicola, the first cultivated representative of the order Methanocellales.</title>
        <authorList>
            <person name="Sakai S."/>
            <person name="Takaki Y."/>
            <person name="Shimamura S."/>
            <person name="Sekine M."/>
            <person name="Tajima T."/>
            <person name="Kosugi H."/>
            <person name="Ichikawa N."/>
            <person name="Tasumi E."/>
            <person name="Hiraki A.T."/>
            <person name="Shimizu A."/>
            <person name="Kato Y."/>
            <person name="Nishiko R."/>
            <person name="Mori K."/>
            <person name="Fujita N."/>
            <person name="Imachi H."/>
            <person name="Takai K."/>
        </authorList>
    </citation>
    <scope>NUCLEOTIDE SEQUENCE [LARGE SCALE GENOMIC DNA]</scope>
    <source>
        <strain evidence="8">DSM 17711 / JCM 13418 / NBRC 101707 / SANAE</strain>
    </source>
</reference>
<dbReference type="GO" id="GO:0005886">
    <property type="term" value="C:plasma membrane"/>
    <property type="evidence" value="ECO:0007669"/>
    <property type="project" value="UniProtKB-SubCell"/>
</dbReference>
<dbReference type="GO" id="GO:0046961">
    <property type="term" value="F:proton-transporting ATPase activity, rotational mechanism"/>
    <property type="evidence" value="ECO:0007669"/>
    <property type="project" value="InterPro"/>
</dbReference>
<dbReference type="GO" id="GO:0042777">
    <property type="term" value="P:proton motive force-driven plasma membrane ATP synthesis"/>
    <property type="evidence" value="ECO:0007669"/>
    <property type="project" value="UniProtKB-UniRule"/>
</dbReference>
<name>D1Z0Y8_METPS</name>
<dbReference type="PANTHER" id="PTHR38682">
    <property type="entry name" value="V-TYPE ATP SYNTHASE SUBUNIT C"/>
    <property type="match status" value="1"/>
</dbReference>
<keyword evidence="6" id="KW-1003">Cell membrane</keyword>
<reference evidence="7 8" key="2">
    <citation type="journal article" date="2008" name="Int. J. Syst. Evol. Microbiol.">
        <title>Methanocella paludicola gen. nov., sp. nov., a methane-producing archaeon, the first isolate of the lineage 'Rice Cluster I', and proposal of the new archaeal order Methanocellales ord. nov.</title>
        <authorList>
            <person name="Sakai S."/>
            <person name="Imachi H."/>
            <person name="Hanada S."/>
            <person name="Ohashi A."/>
            <person name="Harada H."/>
            <person name="Kamagata Y."/>
        </authorList>
    </citation>
    <scope>NUCLEOTIDE SEQUENCE [LARGE SCALE GENOMIC DNA]</scope>
    <source>
        <strain evidence="8">DSM 17711 / JCM 13418 / NBRC 101707 / SANAE</strain>
    </source>
</reference>
<keyword evidence="4 6" id="KW-0406">Ion transport</keyword>
<dbReference type="GeneID" id="8682745"/>
<dbReference type="eggNOG" id="arCOG02459">
    <property type="taxonomic scope" value="Archaea"/>
</dbReference>
<dbReference type="InterPro" id="IPR036079">
    <property type="entry name" value="ATPase_csu/dsu_sf"/>
</dbReference>
<dbReference type="GO" id="GO:0046933">
    <property type="term" value="F:proton-transporting ATP synthase activity, rotational mechanism"/>
    <property type="evidence" value="ECO:0007669"/>
    <property type="project" value="UniProtKB-UniRule"/>
</dbReference>
<evidence type="ECO:0000256" key="6">
    <source>
        <dbReference type="HAMAP-Rule" id="MF_00314"/>
    </source>
</evidence>
<dbReference type="InterPro" id="IPR002843">
    <property type="entry name" value="ATPase_V0-cplx_csu/dsu"/>
</dbReference>
<protein>
    <recommendedName>
        <fullName evidence="6">A-type ATP synthase subunit C</fullName>
    </recommendedName>
</protein>
<keyword evidence="3 6" id="KW-0375">Hydrogen ion transport</keyword>
<evidence type="ECO:0000256" key="5">
    <source>
        <dbReference type="ARBA" id="ARBA00023310"/>
    </source>
</evidence>
<dbReference type="GO" id="GO:0005524">
    <property type="term" value="F:ATP binding"/>
    <property type="evidence" value="ECO:0007669"/>
    <property type="project" value="UniProtKB-UniRule"/>
</dbReference>
<dbReference type="AlphaFoldDB" id="D1Z0Y8"/>
<proteinExistence type="inferred from homology"/>
<dbReference type="InterPro" id="IPR050873">
    <property type="entry name" value="V-ATPase_V0D/AC39_subunit"/>
</dbReference>
<dbReference type="Gene3D" id="1.20.1690.10">
    <property type="entry name" value="V-type ATP synthase subunit C domain"/>
    <property type="match status" value="2"/>
</dbReference>
<dbReference type="STRING" id="304371.MCP_2288"/>
<dbReference type="InParanoid" id="D1Z0Y8"/>
<evidence type="ECO:0000313" key="7">
    <source>
        <dbReference type="EMBL" id="BAI62360.1"/>
    </source>
</evidence>
<dbReference type="Gene3D" id="1.10.132.50">
    <property type="entry name" value="ATP synthase (C/AC39) subunit, domain 3"/>
    <property type="match status" value="1"/>
</dbReference>
<dbReference type="SUPFAM" id="SSF103486">
    <property type="entry name" value="V-type ATP synthase subunit C"/>
    <property type="match status" value="1"/>
</dbReference>
<evidence type="ECO:0000256" key="2">
    <source>
        <dbReference type="ARBA" id="ARBA00022448"/>
    </source>
</evidence>
<evidence type="ECO:0000256" key="4">
    <source>
        <dbReference type="ARBA" id="ARBA00023065"/>
    </source>
</evidence>
<dbReference type="RefSeq" id="WP_012901034.1">
    <property type="nucleotide sequence ID" value="NC_013665.1"/>
</dbReference>
<comment type="subunit">
    <text evidence="6">Has multiple subunits with at least A(3), B(3), C, D, E, F, H, I and proteolipid K(x).</text>
</comment>
<evidence type="ECO:0000313" key="8">
    <source>
        <dbReference type="Proteomes" id="UP000001882"/>
    </source>
</evidence>
<accession>D1Z0Y8</accession>
<sequence length="349" mass="39602">MDYGYLNARVKGMKGRLLGRRALDELIMKPDIDSLIAALEDTPYREDIEAAGVSSSGVYRIELALRQNFTRTFRKILGLMEGDRAETYMKTFLQRWDIQNVKTILRGKSIHAASEEIFECLLPVGALDEVTLTEMIKQPDVKSVIDLLATWRIEYARPLTKNFNKYQESRDLLVLENALDQSYYSNALEGLNYFVYNDRIVRDVLALEIDVTNIKTVLRLIRDGIGADEARRFLIEGGRRLDVDFLLSLVNTKSLEGALKMLEPTRYAFLASVSEDSVKKGKISDLEKLLDRHLVLKGISAGRGDPLSIAVPIGFFWAKYNEVTNLRIISRCKTAGMSDDQVKEELTYA</sequence>
<organism evidence="7 8">
    <name type="scientific">Methanocella paludicola (strain DSM 17711 / JCM 13418 / NBRC 101707 / SANAE)</name>
    <dbReference type="NCBI Taxonomy" id="304371"/>
    <lineage>
        <taxon>Archaea</taxon>
        <taxon>Methanobacteriati</taxon>
        <taxon>Methanobacteriota</taxon>
        <taxon>Stenosarchaea group</taxon>
        <taxon>Methanomicrobia</taxon>
        <taxon>Methanocellales</taxon>
        <taxon>Methanocellaceae</taxon>
        <taxon>Methanocella</taxon>
    </lineage>
</organism>
<dbReference type="InterPro" id="IPR044911">
    <property type="entry name" value="V-type_ATPase_csu/dsu_dom_3"/>
</dbReference>
<dbReference type="Pfam" id="PF01992">
    <property type="entry name" value="vATP-synt_AC39"/>
    <property type="match status" value="1"/>
</dbReference>
<dbReference type="InterPro" id="IPR014272">
    <property type="entry name" value="ATPase_V0-cplx_csu"/>
</dbReference>
<dbReference type="HAMAP" id="MF_00314">
    <property type="entry name" value="ATP_synth_C_arch"/>
    <property type="match status" value="1"/>
</dbReference>
<dbReference type="SMR" id="D1Z0Y8"/>
<dbReference type="Proteomes" id="UP000001882">
    <property type="component" value="Chromosome"/>
</dbReference>
<evidence type="ECO:0000256" key="1">
    <source>
        <dbReference type="ARBA" id="ARBA00006709"/>
    </source>
</evidence>
<comment type="function">
    <text evidence="6">Component of the A-type ATP synthase that produces ATP from ADP in the presence of a proton gradient across the membrane.</text>
</comment>
<dbReference type="InterPro" id="IPR035067">
    <property type="entry name" value="V-type_ATPase_csu/dsu"/>
</dbReference>
<dbReference type="OrthoDB" id="4272at2157"/>
<keyword evidence="8" id="KW-1185">Reference proteome</keyword>
<dbReference type="GO" id="GO:0033179">
    <property type="term" value="C:proton-transporting V-type ATPase, V0 domain"/>
    <property type="evidence" value="ECO:0007669"/>
    <property type="project" value="InterPro"/>
</dbReference>
<keyword evidence="2 6" id="KW-0813">Transport</keyword>
<reference evidence="7 8" key="1">
    <citation type="journal article" date="2007" name="Appl. Environ. Microbiol.">
        <title>Isolation of key methanogens for global methane emission from rice paddy fields: a novel isolate affiliated with the clone cluster rice cluster I.</title>
        <authorList>
            <person name="Sakai S."/>
            <person name="Imachi H."/>
            <person name="Sekiguchi Y."/>
            <person name="Ohashi A."/>
            <person name="Harada H."/>
            <person name="Kamagata Y."/>
        </authorList>
    </citation>
    <scope>NUCLEOTIDE SEQUENCE [LARGE SCALE GENOMIC DNA]</scope>
    <source>
        <strain evidence="8">DSM 17711 / JCM 13418 / NBRC 101707 / SANAE</strain>
    </source>
</reference>
<comment type="similarity">
    <text evidence="1 6">Belongs to the V-ATPase V0D/AC39 subunit family.</text>
</comment>
<keyword evidence="6" id="KW-0472">Membrane</keyword>
<dbReference type="EMBL" id="AP011532">
    <property type="protein sequence ID" value="BAI62360.1"/>
    <property type="molecule type" value="Genomic_DNA"/>
</dbReference>